<evidence type="ECO:0000313" key="12">
    <source>
        <dbReference type="Proteomes" id="UP001500842"/>
    </source>
</evidence>
<evidence type="ECO:0000256" key="8">
    <source>
        <dbReference type="SAM" id="MobiDB-lite"/>
    </source>
</evidence>
<evidence type="ECO:0000256" key="7">
    <source>
        <dbReference type="ARBA" id="ARBA00042773"/>
    </source>
</evidence>
<evidence type="ECO:0000256" key="1">
    <source>
        <dbReference type="ARBA" id="ARBA00004170"/>
    </source>
</evidence>
<evidence type="ECO:0000256" key="2">
    <source>
        <dbReference type="ARBA" id="ARBA00005005"/>
    </source>
</evidence>
<dbReference type="InterPro" id="IPR045851">
    <property type="entry name" value="AMP-bd_C_sf"/>
</dbReference>
<dbReference type="PROSITE" id="PS00455">
    <property type="entry name" value="AMP_BINDING"/>
    <property type="match status" value="1"/>
</dbReference>
<dbReference type="EC" id="6.2.1.3" evidence="5"/>
<evidence type="ECO:0000313" key="11">
    <source>
        <dbReference type="EMBL" id="GAA1527159.1"/>
    </source>
</evidence>
<comment type="caution">
    <text evidence="11">The sequence shown here is derived from an EMBL/GenBank/DDBJ whole genome shotgun (WGS) entry which is preliminary data.</text>
</comment>
<dbReference type="EMBL" id="BAAAOR010000025">
    <property type="protein sequence ID" value="GAA1527159.1"/>
    <property type="molecule type" value="Genomic_DNA"/>
</dbReference>
<dbReference type="SUPFAM" id="SSF56801">
    <property type="entry name" value="Acetyl-CoA synthetase-like"/>
    <property type="match status" value="1"/>
</dbReference>
<keyword evidence="12" id="KW-1185">Reference proteome</keyword>
<dbReference type="Proteomes" id="UP001500842">
    <property type="component" value="Unassembled WGS sequence"/>
</dbReference>
<protein>
    <recommendedName>
        <fullName evidence="6">Long-chain-fatty-acid--CoA ligase</fullName>
        <ecNumber evidence="5">6.2.1.3</ecNumber>
    </recommendedName>
    <alternativeName>
        <fullName evidence="7">Long-chain acyl-CoA synthetase</fullName>
    </alternativeName>
</protein>
<dbReference type="InterPro" id="IPR025110">
    <property type="entry name" value="AMP-bd_C"/>
</dbReference>
<evidence type="ECO:0000256" key="3">
    <source>
        <dbReference type="ARBA" id="ARBA00022598"/>
    </source>
</evidence>
<evidence type="ECO:0000259" key="10">
    <source>
        <dbReference type="Pfam" id="PF13193"/>
    </source>
</evidence>
<proteinExistence type="predicted"/>
<feature type="region of interest" description="Disordered" evidence="8">
    <location>
        <begin position="162"/>
        <end position="186"/>
    </location>
</feature>
<dbReference type="RefSeq" id="WP_246086853.1">
    <property type="nucleotide sequence ID" value="NZ_BAAAOR010000025.1"/>
</dbReference>
<dbReference type="InterPro" id="IPR020845">
    <property type="entry name" value="AMP-binding_CS"/>
</dbReference>
<dbReference type="Pfam" id="PF00501">
    <property type="entry name" value="AMP-binding"/>
    <property type="match status" value="1"/>
</dbReference>
<comment type="pathway">
    <text evidence="2">Lipid metabolism; fatty acid beta-oxidation.</text>
</comment>
<gene>
    <name evidence="11" type="ORF">GCM10009788_33260</name>
</gene>
<keyword evidence="3" id="KW-0436">Ligase</keyword>
<dbReference type="Gene3D" id="3.30.300.30">
    <property type="match status" value="1"/>
</dbReference>
<sequence>MAAHPEEFAARYRAAGYWIDETFADFVADRTTRFADRTAVVGVDAHGTPVRWTYAELAAAADAAAARLAGAGVVPGDRVVLALPNVVEFVAVVLGCFRAGILPVFAQPGHRETELSQFCAIADAAAIVVSGDTDGHDHRALVDRVAERLRAQGVEPPALVDVQQWPRPGSSEPRIHADPAHPDLGTGRVGVLRRSGCAGSTSSEGLFAPGRAEEVAFLQLSGGTTGVAKLIPRTHADYLYSVRASAEICGLGEETVLLVVLPAAHNFAMSSPGILGVLHVGGTVVLARDPSPRTAFRLVAEERVTWTSLVPPLAQAWISSARRRTPDLSSLEVIQVGGARLSDAVAAEIGPVLGARVQQVFGMAEGLVNYTRLDDPDELVLTTQGRPISPDDEIRIVDPADPDEAEVPDGEEGALQTRGPYTIRGYYAPGGADDPVNRDAFTADGFYRTGDLVRRLPSGHLVVTGRAKDQINRGGEKVATEEIEGPLLARPDVLDAVVVGLPDPYLGERICVVVRPEAGVRSGPDLGAELTEHLRASGLATYKLPDQFEFLDQFPVTHVGKNSRRDLRRLLAARLSDE</sequence>
<evidence type="ECO:0000256" key="6">
    <source>
        <dbReference type="ARBA" id="ARBA00039545"/>
    </source>
</evidence>
<evidence type="ECO:0000259" key="9">
    <source>
        <dbReference type="Pfam" id="PF00501"/>
    </source>
</evidence>
<organism evidence="11 12">
    <name type="scientific">Nocardioides humi</name>
    <dbReference type="NCBI Taxonomy" id="449461"/>
    <lineage>
        <taxon>Bacteria</taxon>
        <taxon>Bacillati</taxon>
        <taxon>Actinomycetota</taxon>
        <taxon>Actinomycetes</taxon>
        <taxon>Propionibacteriales</taxon>
        <taxon>Nocardioidaceae</taxon>
        <taxon>Nocardioides</taxon>
    </lineage>
</organism>
<dbReference type="Pfam" id="PF13193">
    <property type="entry name" value="AMP-binding_C"/>
    <property type="match status" value="1"/>
</dbReference>
<dbReference type="Gene3D" id="3.40.50.980">
    <property type="match status" value="2"/>
</dbReference>
<evidence type="ECO:0000256" key="5">
    <source>
        <dbReference type="ARBA" id="ARBA00026121"/>
    </source>
</evidence>
<dbReference type="Gene3D" id="2.30.38.10">
    <property type="entry name" value="Luciferase, Domain 3"/>
    <property type="match status" value="1"/>
</dbReference>
<reference evidence="11 12" key="1">
    <citation type="journal article" date="2019" name="Int. J. Syst. Evol. Microbiol.">
        <title>The Global Catalogue of Microorganisms (GCM) 10K type strain sequencing project: providing services to taxonomists for standard genome sequencing and annotation.</title>
        <authorList>
            <consortium name="The Broad Institute Genomics Platform"/>
            <consortium name="The Broad Institute Genome Sequencing Center for Infectious Disease"/>
            <person name="Wu L."/>
            <person name="Ma J."/>
        </authorList>
    </citation>
    <scope>NUCLEOTIDE SEQUENCE [LARGE SCALE GENOMIC DNA]</scope>
    <source>
        <strain evidence="11 12">JCM 14942</strain>
    </source>
</reference>
<name>A0ABN2ATR5_9ACTN</name>
<feature type="domain" description="AMP-binding enzyme C-terminal" evidence="10">
    <location>
        <begin position="482"/>
        <end position="561"/>
    </location>
</feature>
<keyword evidence="4" id="KW-0472">Membrane</keyword>
<evidence type="ECO:0000256" key="4">
    <source>
        <dbReference type="ARBA" id="ARBA00023136"/>
    </source>
</evidence>
<feature type="domain" description="AMP-dependent synthetase/ligase" evidence="9">
    <location>
        <begin position="30"/>
        <end position="427"/>
    </location>
</feature>
<dbReference type="InterPro" id="IPR000873">
    <property type="entry name" value="AMP-dep_synth/lig_dom"/>
</dbReference>
<comment type="subcellular location">
    <subcellularLocation>
        <location evidence="1">Membrane</location>
        <topology evidence="1">Peripheral membrane protein</topology>
    </subcellularLocation>
</comment>
<dbReference type="PANTHER" id="PTHR43767">
    <property type="entry name" value="LONG-CHAIN-FATTY-ACID--COA LIGASE"/>
    <property type="match status" value="1"/>
</dbReference>
<accession>A0ABN2ATR5</accession>
<dbReference type="InterPro" id="IPR050237">
    <property type="entry name" value="ATP-dep_AMP-bd_enzyme"/>
</dbReference>
<dbReference type="PANTHER" id="PTHR43767:SF8">
    <property type="entry name" value="LONG-CHAIN-FATTY-ACID--COA LIGASE"/>
    <property type="match status" value="1"/>
</dbReference>